<dbReference type="RefSeq" id="WP_013385396.1">
    <property type="nucleotide sequence ID" value="NC_017384.1"/>
</dbReference>
<dbReference type="Gene3D" id="3.10.105.10">
    <property type="entry name" value="Dipeptide-binding Protein, Domain 3"/>
    <property type="match status" value="1"/>
</dbReference>
<keyword evidence="3" id="KW-0732">Signal</keyword>
<dbReference type="HOGENOM" id="CLU_017028_7_4_5"/>
<dbReference type="SUPFAM" id="SSF53850">
    <property type="entry name" value="Periplasmic binding protein-like II"/>
    <property type="match status" value="1"/>
</dbReference>
<feature type="signal peptide" evidence="3">
    <location>
        <begin position="1"/>
        <end position="32"/>
    </location>
</feature>
<dbReference type="AlphaFoldDB" id="F9Y5T8"/>
<dbReference type="InterPro" id="IPR006311">
    <property type="entry name" value="TAT_signal"/>
</dbReference>
<name>F9Y5T8_KETVW</name>
<dbReference type="KEGG" id="kvl:KVU_2174"/>
<dbReference type="InterPro" id="IPR000914">
    <property type="entry name" value="SBP_5_dom"/>
</dbReference>
<dbReference type="GO" id="GO:0030288">
    <property type="term" value="C:outer membrane-bounded periplasmic space"/>
    <property type="evidence" value="ECO:0007669"/>
    <property type="project" value="UniProtKB-ARBA"/>
</dbReference>
<proteinExistence type="inferred from homology"/>
<dbReference type="PATRIC" id="fig|759362.5.peg.2257"/>
<dbReference type="GO" id="GO:0015833">
    <property type="term" value="P:peptide transport"/>
    <property type="evidence" value="ECO:0007669"/>
    <property type="project" value="TreeGrafter"/>
</dbReference>
<dbReference type="eggNOG" id="COG0747">
    <property type="taxonomic scope" value="Bacteria"/>
</dbReference>
<evidence type="ECO:0000256" key="3">
    <source>
        <dbReference type="SAM" id="SignalP"/>
    </source>
</evidence>
<dbReference type="EMBL" id="CP002018">
    <property type="protein sequence ID" value="AEM42013.1"/>
    <property type="molecule type" value="Genomic_DNA"/>
</dbReference>
<dbReference type="PANTHER" id="PTHR30290">
    <property type="entry name" value="PERIPLASMIC BINDING COMPONENT OF ABC TRANSPORTER"/>
    <property type="match status" value="1"/>
</dbReference>
<comment type="subcellular location">
    <subcellularLocation>
        <location evidence="1">Periplasm</location>
    </subcellularLocation>
</comment>
<dbReference type="Proteomes" id="UP000000692">
    <property type="component" value="Chromosome"/>
</dbReference>
<dbReference type="OrthoDB" id="9803988at2"/>
<feature type="chain" id="PRO_5003395836" evidence="3">
    <location>
        <begin position="33"/>
        <end position="513"/>
    </location>
</feature>
<evidence type="ECO:0000259" key="4">
    <source>
        <dbReference type="Pfam" id="PF00496"/>
    </source>
</evidence>
<evidence type="ECO:0000313" key="6">
    <source>
        <dbReference type="Proteomes" id="UP000000692"/>
    </source>
</evidence>
<comment type="similarity">
    <text evidence="2">Belongs to the bacterial solute-binding protein 5 family.</text>
</comment>
<dbReference type="PIRSF" id="PIRSF002741">
    <property type="entry name" value="MppA"/>
    <property type="match status" value="1"/>
</dbReference>
<reference evidence="5 6" key="1">
    <citation type="journal article" date="2011" name="J. Bacteriol.">
        <title>Complete genome sequence of the industrial strain Ketogulonicigenium vulgare WSH-001.</title>
        <authorList>
            <person name="Liu L."/>
            <person name="Li Y."/>
            <person name="Zhang J."/>
            <person name="Zhou Z."/>
            <person name="Liu J."/>
            <person name="Li X."/>
            <person name="Zhou J."/>
            <person name="Du G."/>
            <person name="Wang L."/>
            <person name="Chen J."/>
        </authorList>
    </citation>
    <scope>NUCLEOTIDE SEQUENCE [LARGE SCALE GENOMIC DNA]</scope>
    <source>
        <strain evidence="5 6">WSH-001</strain>
    </source>
</reference>
<dbReference type="PROSITE" id="PS51318">
    <property type="entry name" value="TAT"/>
    <property type="match status" value="1"/>
</dbReference>
<dbReference type="Pfam" id="PF00496">
    <property type="entry name" value="SBP_bac_5"/>
    <property type="match status" value="1"/>
</dbReference>
<dbReference type="Gene3D" id="3.90.76.10">
    <property type="entry name" value="Dipeptide-binding Protein, Domain 1"/>
    <property type="match status" value="1"/>
</dbReference>
<accession>F9Y5T8</accession>
<evidence type="ECO:0000313" key="5">
    <source>
        <dbReference type="EMBL" id="AEM42013.1"/>
    </source>
</evidence>
<gene>
    <name evidence="5" type="ordered locus">KVU_2174</name>
</gene>
<keyword evidence="6" id="KW-1185">Reference proteome</keyword>
<feature type="domain" description="Solute-binding protein family 5" evidence="4">
    <location>
        <begin position="82"/>
        <end position="424"/>
    </location>
</feature>
<evidence type="ECO:0000256" key="1">
    <source>
        <dbReference type="ARBA" id="ARBA00004418"/>
    </source>
</evidence>
<dbReference type="InterPro" id="IPR039424">
    <property type="entry name" value="SBP_5"/>
</dbReference>
<evidence type="ECO:0000256" key="2">
    <source>
        <dbReference type="ARBA" id="ARBA00005695"/>
    </source>
</evidence>
<dbReference type="GO" id="GO:1904680">
    <property type="term" value="F:peptide transmembrane transporter activity"/>
    <property type="evidence" value="ECO:0007669"/>
    <property type="project" value="TreeGrafter"/>
</dbReference>
<dbReference type="Gene3D" id="3.40.190.10">
    <property type="entry name" value="Periplasmic binding protein-like II"/>
    <property type="match status" value="1"/>
</dbReference>
<dbReference type="InterPro" id="IPR030678">
    <property type="entry name" value="Peptide/Ni-bd"/>
</dbReference>
<sequence length="513" mass="56329">MATNRRDVLKYFGATAAAPALFSFGFPGLARAQSSTTLTIAQGNDILSLDPADHANNSTEATLVNLYDYLVNKDFSGETLVFTPNLATSWTTEDQIRWIFDLRDDVKWHDGSPFTAEDVKFTIERTQGDAKLRSTARFRTIKEANVLSPYQIEIITDGRDALLLHSLVGNGAGLLPKAAFEAAASKEAFFENPIGTGPYKFREWRKADRVVLDANTDWWGGTPHWEQIVVRAIPETSTRVAEFITGGVDIAVNIPPEDIARIAADPATQVVSFDIARNIALHVRVAEGSATANPLVREAIDLAINRPELAEFVVEGFAAPTRGLFPPKIPGFNPDLTGDDSTFNPDRARELIAEAGAEGTTITLSSPSGRYVKDREIAEAVVGYLQDIGLDARLEVLDWSVFNSRLNSFELGDMYLWGMGSYTDASILLPRSILNRFNNDWHDATFDGLEAAAAAAPTEEERLAILREGQQIMTDARARIGLLYPQAIYGVNARISFDGRFDEMIPAEGARRV</sequence>
<protein>
    <submittedName>
        <fullName evidence="5">Oligopeptide ABC transporter substrate-binding protein</fullName>
    </submittedName>
</protein>
<dbReference type="GO" id="GO:0043190">
    <property type="term" value="C:ATP-binding cassette (ABC) transporter complex"/>
    <property type="evidence" value="ECO:0007669"/>
    <property type="project" value="InterPro"/>
</dbReference>
<organism evidence="5 6">
    <name type="scientific">Ketogulonicigenium vulgare (strain WSH-001)</name>
    <dbReference type="NCBI Taxonomy" id="759362"/>
    <lineage>
        <taxon>Bacteria</taxon>
        <taxon>Pseudomonadati</taxon>
        <taxon>Pseudomonadota</taxon>
        <taxon>Alphaproteobacteria</taxon>
        <taxon>Rhodobacterales</taxon>
        <taxon>Roseobacteraceae</taxon>
        <taxon>Ketogulonicigenium</taxon>
    </lineage>
</organism>